<dbReference type="PANTHER" id="PTHR30531">
    <property type="entry name" value="FLAGELLAR BIOSYNTHETIC PROTEIN FLHB"/>
    <property type="match status" value="1"/>
</dbReference>
<dbReference type="STRING" id="988821.SAMN05421867_12060"/>
<organism evidence="3 4">
    <name type="scientific">Cellulomonas marina</name>
    <dbReference type="NCBI Taxonomy" id="988821"/>
    <lineage>
        <taxon>Bacteria</taxon>
        <taxon>Bacillati</taxon>
        <taxon>Actinomycetota</taxon>
        <taxon>Actinomycetes</taxon>
        <taxon>Micrococcales</taxon>
        <taxon>Cellulomonadaceae</taxon>
        <taxon>Cellulomonas</taxon>
    </lineage>
</organism>
<feature type="transmembrane region" description="Helical" evidence="2">
    <location>
        <begin position="80"/>
        <end position="104"/>
    </location>
</feature>
<keyword evidence="3" id="KW-0969">Cilium</keyword>
<feature type="compositionally biased region" description="Basic residues" evidence="1">
    <location>
        <begin position="367"/>
        <end position="378"/>
    </location>
</feature>
<dbReference type="Proteomes" id="UP000199012">
    <property type="component" value="Unassembled WGS sequence"/>
</dbReference>
<feature type="transmembrane region" description="Helical" evidence="2">
    <location>
        <begin position="142"/>
        <end position="164"/>
    </location>
</feature>
<gene>
    <name evidence="3" type="ORF">SAMN05421867_12060</name>
</gene>
<evidence type="ECO:0000313" key="3">
    <source>
        <dbReference type="EMBL" id="SFB39483.1"/>
    </source>
</evidence>
<dbReference type="InterPro" id="IPR006135">
    <property type="entry name" value="T3SS_substrate_exporter"/>
</dbReference>
<protein>
    <submittedName>
        <fullName evidence="3">Flagellar biosynthetic protein FlhB</fullName>
    </submittedName>
</protein>
<keyword evidence="2" id="KW-1133">Transmembrane helix</keyword>
<dbReference type="AlphaFoldDB" id="A0A1I1AT43"/>
<dbReference type="EMBL" id="FOKA01000020">
    <property type="protein sequence ID" value="SFB39483.1"/>
    <property type="molecule type" value="Genomic_DNA"/>
</dbReference>
<feature type="region of interest" description="Disordered" evidence="1">
    <location>
        <begin position="1"/>
        <end position="22"/>
    </location>
</feature>
<evidence type="ECO:0000313" key="4">
    <source>
        <dbReference type="Proteomes" id="UP000199012"/>
    </source>
</evidence>
<reference evidence="3 4" key="1">
    <citation type="submission" date="2016-10" db="EMBL/GenBank/DDBJ databases">
        <authorList>
            <person name="de Groot N.N."/>
        </authorList>
    </citation>
    <scope>NUCLEOTIDE SEQUENCE [LARGE SCALE GENOMIC DNA]</scope>
    <source>
        <strain evidence="3 4">CGMCC 4.6945</strain>
    </source>
</reference>
<feature type="region of interest" description="Disordered" evidence="1">
    <location>
        <begin position="348"/>
        <end position="447"/>
    </location>
</feature>
<feature type="transmembrane region" description="Helical" evidence="2">
    <location>
        <begin position="184"/>
        <end position="205"/>
    </location>
</feature>
<dbReference type="GO" id="GO:0005886">
    <property type="term" value="C:plasma membrane"/>
    <property type="evidence" value="ECO:0007669"/>
    <property type="project" value="TreeGrafter"/>
</dbReference>
<feature type="transmembrane region" description="Helical" evidence="2">
    <location>
        <begin position="29"/>
        <end position="46"/>
    </location>
</feature>
<feature type="compositionally biased region" description="Basic and acidic residues" evidence="1">
    <location>
        <begin position="1"/>
        <end position="14"/>
    </location>
</feature>
<feature type="compositionally biased region" description="Low complexity" evidence="1">
    <location>
        <begin position="405"/>
        <end position="417"/>
    </location>
</feature>
<feature type="compositionally biased region" description="Low complexity" evidence="1">
    <location>
        <begin position="379"/>
        <end position="388"/>
    </location>
</feature>
<name>A0A1I1AT43_9CELL</name>
<keyword evidence="3" id="KW-0966">Cell projection</keyword>
<dbReference type="SUPFAM" id="SSF160544">
    <property type="entry name" value="EscU C-terminal domain-like"/>
    <property type="match status" value="1"/>
</dbReference>
<dbReference type="Pfam" id="PF01312">
    <property type="entry name" value="Bac_export_2"/>
    <property type="match status" value="1"/>
</dbReference>
<keyword evidence="3" id="KW-0282">Flagellum</keyword>
<dbReference type="Gene3D" id="3.40.1690.10">
    <property type="entry name" value="secretion proteins EscU"/>
    <property type="match status" value="1"/>
</dbReference>
<keyword evidence="2" id="KW-0812">Transmembrane</keyword>
<keyword evidence="2" id="KW-0472">Membrane</keyword>
<dbReference type="GO" id="GO:0009306">
    <property type="term" value="P:protein secretion"/>
    <property type="evidence" value="ECO:0007669"/>
    <property type="project" value="InterPro"/>
</dbReference>
<dbReference type="RefSeq" id="WP_239079050.1">
    <property type="nucleotide sequence ID" value="NZ_BONM01000040.1"/>
</dbReference>
<keyword evidence="4" id="KW-1185">Reference proteome</keyword>
<sequence length="447" mass="46594">MSGEKTEKATPKRMKELRRKGQLGRSQDVSTWVVLGAGLVVLPSVVTRGRDAARDQLLQVTAVGADPDPQVVVRLLGDGLASVVTTVTPLLAVVALTALVVGVAQGGWRFTPLRLHVDHLKPKTAVMRLVGPQTMWQGLKTLLKTAVVGLVMFVAIKGLAPVLVASGSLPMSEVLRLAGEGTGTLLRTGVAAGLLLAALDVVVTVRRNRKQTRMSKQEIKEESKSAEGDPLIKNAIRSRQMAMSRNRMMAAVADADVVLVNPTHVAVALRYEPGKGAPRVVAKGSGAVAARMRAVAGEHRVPMVEDVPLARALHAACELGHEVPEYLFTAVARVLAFVMTLRRRGAAAGQHRVPGGSLVAEETPAAHRARARTARRPARPAADPGASPGTSPVTSPVTAPDTRPATSTGMSAAATTSPDRLNPGAAGAERTGDDGPTGAVAVRASSV</sequence>
<accession>A0A1I1AT43</accession>
<dbReference type="InterPro" id="IPR029025">
    <property type="entry name" value="T3SS_substrate_exporter_C"/>
</dbReference>
<evidence type="ECO:0000256" key="2">
    <source>
        <dbReference type="SAM" id="Phobius"/>
    </source>
</evidence>
<dbReference type="PANTHER" id="PTHR30531:SF12">
    <property type="entry name" value="FLAGELLAR BIOSYNTHETIC PROTEIN FLHB"/>
    <property type="match status" value="1"/>
</dbReference>
<proteinExistence type="predicted"/>
<evidence type="ECO:0000256" key="1">
    <source>
        <dbReference type="SAM" id="MobiDB-lite"/>
    </source>
</evidence>
<dbReference type="PRINTS" id="PR00950">
    <property type="entry name" value="TYPE3IMSPROT"/>
</dbReference>